<dbReference type="EMBL" id="SAUN01000001">
    <property type="protein sequence ID" value="RVX39815.1"/>
    <property type="molecule type" value="Genomic_DNA"/>
</dbReference>
<dbReference type="RefSeq" id="WP_277750701.1">
    <property type="nucleotide sequence ID" value="NZ_SAUN01000001.1"/>
</dbReference>
<gene>
    <name evidence="1" type="ORF">EDD27_2188</name>
</gene>
<organism evidence="1 2">
    <name type="scientific">Nonomuraea polychroma</name>
    <dbReference type="NCBI Taxonomy" id="46176"/>
    <lineage>
        <taxon>Bacteria</taxon>
        <taxon>Bacillati</taxon>
        <taxon>Actinomycetota</taxon>
        <taxon>Actinomycetes</taxon>
        <taxon>Streptosporangiales</taxon>
        <taxon>Streptosporangiaceae</taxon>
        <taxon>Nonomuraea</taxon>
    </lineage>
</organism>
<evidence type="ECO:0000313" key="2">
    <source>
        <dbReference type="Proteomes" id="UP000284824"/>
    </source>
</evidence>
<evidence type="ECO:0000313" key="1">
    <source>
        <dbReference type="EMBL" id="RVX39815.1"/>
    </source>
</evidence>
<reference evidence="1 2" key="1">
    <citation type="submission" date="2019-01" db="EMBL/GenBank/DDBJ databases">
        <title>Sequencing the genomes of 1000 actinobacteria strains.</title>
        <authorList>
            <person name="Klenk H.-P."/>
        </authorList>
    </citation>
    <scope>NUCLEOTIDE SEQUENCE [LARGE SCALE GENOMIC DNA]</scope>
    <source>
        <strain evidence="1 2">DSM 43925</strain>
    </source>
</reference>
<dbReference type="AlphaFoldDB" id="A0A438M1Z5"/>
<dbReference type="Proteomes" id="UP000284824">
    <property type="component" value="Unassembled WGS sequence"/>
</dbReference>
<name>A0A438M1Z5_9ACTN</name>
<accession>A0A438M1Z5</accession>
<sequence>MSPHFRDLGEALEWRAKGETLLFLRDGARLPIRKDQAWRPAT</sequence>
<keyword evidence="2" id="KW-1185">Reference proteome</keyword>
<proteinExistence type="predicted"/>
<comment type="caution">
    <text evidence="1">The sequence shown here is derived from an EMBL/GenBank/DDBJ whole genome shotgun (WGS) entry which is preliminary data.</text>
</comment>
<protein>
    <submittedName>
        <fullName evidence="1">Uncharacterized protein</fullName>
    </submittedName>
</protein>